<keyword evidence="1" id="KW-0812">Transmembrane</keyword>
<proteinExistence type="predicted"/>
<keyword evidence="3" id="KW-1185">Reference proteome</keyword>
<dbReference type="Proteomes" id="UP000610558">
    <property type="component" value="Unassembled WGS sequence"/>
</dbReference>
<dbReference type="EMBL" id="JACXLD010000011">
    <property type="protein sequence ID" value="MBD2860086.1"/>
    <property type="molecule type" value="Genomic_DNA"/>
</dbReference>
<dbReference type="RefSeq" id="WP_190766535.1">
    <property type="nucleotide sequence ID" value="NZ_JACXLD010000011.1"/>
</dbReference>
<evidence type="ECO:0000313" key="2">
    <source>
        <dbReference type="EMBL" id="MBD2860086.1"/>
    </source>
</evidence>
<organism evidence="2 3">
    <name type="scientific">Spongiibacter pelagi</name>
    <dbReference type="NCBI Taxonomy" id="2760804"/>
    <lineage>
        <taxon>Bacteria</taxon>
        <taxon>Pseudomonadati</taxon>
        <taxon>Pseudomonadota</taxon>
        <taxon>Gammaproteobacteria</taxon>
        <taxon>Cellvibrionales</taxon>
        <taxon>Spongiibacteraceae</taxon>
        <taxon>Spongiibacter</taxon>
    </lineage>
</organism>
<evidence type="ECO:0000313" key="3">
    <source>
        <dbReference type="Proteomes" id="UP000610558"/>
    </source>
</evidence>
<name>A0A927GWT1_9GAMM</name>
<evidence type="ECO:0000256" key="1">
    <source>
        <dbReference type="SAM" id="Phobius"/>
    </source>
</evidence>
<accession>A0A927GWT1</accession>
<gene>
    <name evidence="2" type="ORF">IB286_13860</name>
</gene>
<dbReference type="AlphaFoldDB" id="A0A927GWT1"/>
<reference evidence="2" key="1">
    <citation type="submission" date="2020-09" db="EMBL/GenBank/DDBJ databases">
        <authorList>
            <person name="Yoon J.-W."/>
        </authorList>
    </citation>
    <scope>NUCLEOTIDE SEQUENCE</scope>
    <source>
        <strain evidence="2">KMU-158</strain>
    </source>
</reference>
<protein>
    <submittedName>
        <fullName evidence="2">Uncharacterized protein</fullName>
    </submittedName>
</protein>
<feature type="transmembrane region" description="Helical" evidence="1">
    <location>
        <begin position="28"/>
        <end position="48"/>
    </location>
</feature>
<comment type="caution">
    <text evidence="2">The sequence shown here is derived from an EMBL/GenBank/DDBJ whole genome shotgun (WGS) entry which is preliminary data.</text>
</comment>
<sequence>MTFVTILVTLVSGLIAYFSATLFQPQSLLDFAISLVSVLSVFVLICAWGHALKSLKIGEINVAPRREKNITYMLEKDYEQMYQHMINCYLDPIKSLSPKIDQKALYLRYTYEELTIAGFALSLLLFLTFLREIVA</sequence>
<keyword evidence="1" id="KW-1133">Transmembrane helix</keyword>
<keyword evidence="1" id="KW-0472">Membrane</keyword>
<feature type="transmembrane region" description="Helical" evidence="1">
    <location>
        <begin position="109"/>
        <end position="130"/>
    </location>
</feature>